<dbReference type="PANTHER" id="PTHR34858:SF1">
    <property type="entry name" value="CYSO-CYSTEINE PEPTIDASE"/>
    <property type="match status" value="1"/>
</dbReference>
<evidence type="ECO:0000256" key="5">
    <source>
        <dbReference type="ARBA" id="ARBA00023049"/>
    </source>
</evidence>
<organism evidence="7 8">
    <name type="scientific">Nitrospira defluvii</name>
    <dbReference type="NCBI Taxonomy" id="330214"/>
    <lineage>
        <taxon>Bacteria</taxon>
        <taxon>Pseudomonadati</taxon>
        <taxon>Nitrospirota</taxon>
        <taxon>Nitrospiria</taxon>
        <taxon>Nitrospirales</taxon>
        <taxon>Nitrospiraceae</taxon>
        <taxon>Nitrospira</taxon>
    </lineage>
</organism>
<dbReference type="PROSITE" id="PS50249">
    <property type="entry name" value="MPN"/>
    <property type="match status" value="1"/>
</dbReference>
<dbReference type="SMART" id="SM00232">
    <property type="entry name" value="JAB_MPN"/>
    <property type="match status" value="1"/>
</dbReference>
<comment type="caution">
    <text evidence="7">The sequence shown here is derived from an EMBL/GenBank/DDBJ whole genome shotgun (WGS) entry which is preliminary data.</text>
</comment>
<keyword evidence="3" id="KW-0378">Hydrolase</keyword>
<dbReference type="InterPro" id="IPR000555">
    <property type="entry name" value="JAMM/MPN+_dom"/>
</dbReference>
<keyword evidence="1" id="KW-0645">Protease</keyword>
<dbReference type="Proteomes" id="UP000675880">
    <property type="component" value="Unassembled WGS sequence"/>
</dbReference>
<dbReference type="EMBL" id="CAJNBJ010000002">
    <property type="protein sequence ID" value="CAE6726569.1"/>
    <property type="molecule type" value="Genomic_DNA"/>
</dbReference>
<reference evidence="7 8" key="1">
    <citation type="submission" date="2021-02" db="EMBL/GenBank/DDBJ databases">
        <authorList>
            <person name="Han P."/>
        </authorList>
    </citation>
    <scope>NUCLEOTIDE SEQUENCE [LARGE SCALE GENOMIC DNA]</scope>
    <source>
        <strain evidence="7">Candidatus Nitrospira sp. ZN2</strain>
    </source>
</reference>
<evidence type="ECO:0000259" key="6">
    <source>
        <dbReference type="PROSITE" id="PS50249"/>
    </source>
</evidence>
<dbReference type="RefSeq" id="WP_213041506.1">
    <property type="nucleotide sequence ID" value="NZ_CAJNBJ010000002.1"/>
</dbReference>
<proteinExistence type="predicted"/>
<evidence type="ECO:0000313" key="7">
    <source>
        <dbReference type="EMBL" id="CAE6726569.1"/>
    </source>
</evidence>
<dbReference type="PANTHER" id="PTHR34858">
    <property type="entry name" value="CYSO-CYSTEINE PEPTIDASE"/>
    <property type="match status" value="1"/>
</dbReference>
<sequence>MPDLSIPQHILDQIVAHARELAPFECCGLLAGKDKTVTHLYRITNIVAVEGAQNLSTFDDDKIAHLERLSPEERAEIAFVMDMGDFSAAKKDIRKNGLDLQVVYHSHPKDPARPSQTDIKIATDYEEIWQRINLPVPAYLLVSLMHAPAADIRTYWITGGHVRPADIHIS</sequence>
<feature type="domain" description="MPN" evidence="6">
    <location>
        <begin position="4"/>
        <end position="161"/>
    </location>
</feature>
<keyword evidence="8" id="KW-1185">Reference proteome</keyword>
<gene>
    <name evidence="7" type="ORF">NSPZN2_100132</name>
</gene>
<dbReference type="Gene3D" id="3.40.140.10">
    <property type="entry name" value="Cytidine Deaminase, domain 2"/>
    <property type="match status" value="1"/>
</dbReference>
<evidence type="ECO:0000313" key="8">
    <source>
        <dbReference type="Proteomes" id="UP000675880"/>
    </source>
</evidence>
<protein>
    <submittedName>
        <fullName evidence="7">MPN domain-containing protein</fullName>
    </submittedName>
</protein>
<keyword evidence="5" id="KW-0482">Metalloprotease</keyword>
<name>A0ABM8R0K8_9BACT</name>
<keyword evidence="4" id="KW-0862">Zinc</keyword>
<evidence type="ECO:0000256" key="3">
    <source>
        <dbReference type="ARBA" id="ARBA00022801"/>
    </source>
</evidence>
<dbReference type="CDD" id="cd08070">
    <property type="entry name" value="MPN_like"/>
    <property type="match status" value="1"/>
</dbReference>
<dbReference type="InterPro" id="IPR051929">
    <property type="entry name" value="VirAsm_ModProt"/>
</dbReference>
<dbReference type="InterPro" id="IPR028090">
    <property type="entry name" value="JAB_dom_prok"/>
</dbReference>
<keyword evidence="2" id="KW-0479">Metal-binding</keyword>
<dbReference type="SUPFAM" id="SSF102712">
    <property type="entry name" value="JAB1/MPN domain"/>
    <property type="match status" value="1"/>
</dbReference>
<evidence type="ECO:0000256" key="1">
    <source>
        <dbReference type="ARBA" id="ARBA00022670"/>
    </source>
</evidence>
<evidence type="ECO:0000256" key="4">
    <source>
        <dbReference type="ARBA" id="ARBA00022833"/>
    </source>
</evidence>
<dbReference type="InterPro" id="IPR037518">
    <property type="entry name" value="MPN"/>
</dbReference>
<accession>A0ABM8R0K8</accession>
<evidence type="ECO:0000256" key="2">
    <source>
        <dbReference type="ARBA" id="ARBA00022723"/>
    </source>
</evidence>
<dbReference type="Pfam" id="PF14464">
    <property type="entry name" value="Prok-JAB"/>
    <property type="match status" value="1"/>
</dbReference>